<dbReference type="EMBL" id="VLKY01000034">
    <property type="protein sequence ID" value="TWI45765.1"/>
    <property type="molecule type" value="Genomic_DNA"/>
</dbReference>
<reference evidence="1 2" key="1">
    <citation type="journal article" date="2015" name="Stand. Genomic Sci.">
        <title>Genomic Encyclopedia of Bacterial and Archaeal Type Strains, Phase III: the genomes of soil and plant-associated and newly described type strains.</title>
        <authorList>
            <person name="Whitman W.B."/>
            <person name="Woyke T."/>
            <person name="Klenk H.P."/>
            <person name="Zhou Y."/>
            <person name="Lilburn T.G."/>
            <person name="Beck B.J."/>
            <person name="De Vos P."/>
            <person name="Vandamme P."/>
            <person name="Eisen J.A."/>
            <person name="Garrity G."/>
            <person name="Hugenholtz P."/>
            <person name="Kyrpides N.C."/>
        </authorList>
    </citation>
    <scope>NUCLEOTIDE SEQUENCE [LARGE SCALE GENOMIC DNA]</scope>
    <source>
        <strain evidence="1 2">CGMCC 1.6858</strain>
    </source>
</reference>
<evidence type="ECO:0000313" key="1">
    <source>
        <dbReference type="EMBL" id="TWI45765.1"/>
    </source>
</evidence>
<evidence type="ECO:0000313" key="2">
    <source>
        <dbReference type="Proteomes" id="UP000316905"/>
    </source>
</evidence>
<proteinExistence type="predicted"/>
<sequence>MERSLGFAHTIGVPAWRGLSKTVGGHVFKTGLKHCLRRWCSRFGYRVRHQNDVQLRLDDTVTSRSKTRGN</sequence>
<name>A0A562PMT2_9PSED</name>
<organism evidence="1 2">
    <name type="scientific">Pseudomonas duriflava</name>
    <dbReference type="NCBI Taxonomy" id="459528"/>
    <lineage>
        <taxon>Bacteria</taxon>
        <taxon>Pseudomonadati</taxon>
        <taxon>Pseudomonadota</taxon>
        <taxon>Gammaproteobacteria</taxon>
        <taxon>Pseudomonadales</taxon>
        <taxon>Pseudomonadaceae</taxon>
        <taxon>Pseudomonas</taxon>
    </lineage>
</organism>
<protein>
    <submittedName>
        <fullName evidence="1">Uncharacterized protein</fullName>
    </submittedName>
</protein>
<keyword evidence="2" id="KW-1185">Reference proteome</keyword>
<comment type="caution">
    <text evidence="1">The sequence shown here is derived from an EMBL/GenBank/DDBJ whole genome shotgun (WGS) entry which is preliminary data.</text>
</comment>
<dbReference type="Proteomes" id="UP000316905">
    <property type="component" value="Unassembled WGS sequence"/>
</dbReference>
<gene>
    <name evidence="1" type="ORF">IQ22_04557</name>
</gene>
<dbReference type="AlphaFoldDB" id="A0A562PMT2"/>
<accession>A0A562PMT2</accession>